<evidence type="ECO:0000313" key="4">
    <source>
        <dbReference type="Proteomes" id="UP000054516"/>
    </source>
</evidence>
<feature type="domain" description="Heterokaryon incompatibility" evidence="2">
    <location>
        <begin position="80"/>
        <end position="280"/>
    </location>
</feature>
<gene>
    <name evidence="3" type="ORF">SAMD00023353_3600900</name>
</gene>
<sequence>MDDLASAPGAPSDGDHSPPIAHGYKKPRPYPYYNYTPLPDGWIRLVRIHQGPLDNTLSPDLDEDLHVTLHDYPLSSCPDYIALSYTWGEPTVSPDPAYRIFTQEPRCFPINCGGRLLRSTRNLRAALRYLRWGQRILQDDDALNRNAENVEALYQTLGSSRLLDLYWIDALCIDQDDLFERSTQVSQMGEIYKKASLCVIWLGEVNDSAGSGMKLLVELALSQQLSDAFTKFAASRSVDDKSNFRRVFNNIINTLPTDRIIELATFLSYTWFSRIWVLQEAALAPKIAVLCGPLFFDVSALITPGKYIELASGSIPLLASTGSDLREDVGPGLPETAKSLTRTPMMLTMLGSIRDNISRGTMPKFLDLITATSRSESTDPRDRIYGVLAITTEFQSGSERAIHPDYALPVHIVYIQATSYIASRHKQLGFLNFVCQTNRKTIPGLPSWCPDYTNIPASLFPLGSGIDGRDYTALLWDRQLDIEVLDEKLLAVHGFCYDTIDKIAHDVKGLLALALGVDRNQHNDHLRRLLIQDKLHDETPAPKAVGLYFPAIIGILMALSKLSSQNDELEGFIHIITEFRLLEPKSHPFLPDIDLMREIFDGENFGNMDPEHDVIYFMRELLLIPRRAREANLLSDLKQLLGLGQADISERDLAHQAMMMFKENIMQGITKLMLEKCFFITKSTERFALGGSLAKMGDEVWILHGASKPVLLRPLENRNYEYLGPVYVYGIMGDEIKNEVGSPEFRKVYIE</sequence>
<dbReference type="Proteomes" id="UP000054516">
    <property type="component" value="Unassembled WGS sequence"/>
</dbReference>
<dbReference type="InterPro" id="IPR052895">
    <property type="entry name" value="HetReg/Transcr_Mod"/>
</dbReference>
<organism evidence="3">
    <name type="scientific">Rosellinia necatrix</name>
    <name type="common">White root-rot fungus</name>
    <dbReference type="NCBI Taxonomy" id="77044"/>
    <lineage>
        <taxon>Eukaryota</taxon>
        <taxon>Fungi</taxon>
        <taxon>Dikarya</taxon>
        <taxon>Ascomycota</taxon>
        <taxon>Pezizomycotina</taxon>
        <taxon>Sordariomycetes</taxon>
        <taxon>Xylariomycetidae</taxon>
        <taxon>Xylariales</taxon>
        <taxon>Xylariaceae</taxon>
        <taxon>Rosellinia</taxon>
    </lineage>
</organism>
<dbReference type="AlphaFoldDB" id="A0A1W2TN50"/>
<protein>
    <submittedName>
        <fullName evidence="3">Putative ankyrin and HET domain protein</fullName>
    </submittedName>
</protein>
<dbReference type="Pfam" id="PF06985">
    <property type="entry name" value="HET"/>
    <property type="match status" value="1"/>
</dbReference>
<keyword evidence="4" id="KW-1185">Reference proteome</keyword>
<accession>A0A1W2TN50</accession>
<proteinExistence type="predicted"/>
<dbReference type="EMBL" id="DF977481">
    <property type="protein sequence ID" value="GAP89787.2"/>
    <property type="molecule type" value="Genomic_DNA"/>
</dbReference>
<name>A0A1W2TN50_ROSNE</name>
<dbReference type="PANTHER" id="PTHR24148:SF73">
    <property type="entry name" value="HET DOMAIN PROTEIN (AFU_ORTHOLOGUE AFUA_8G01020)"/>
    <property type="match status" value="1"/>
</dbReference>
<feature type="region of interest" description="Disordered" evidence="1">
    <location>
        <begin position="1"/>
        <end position="21"/>
    </location>
</feature>
<dbReference type="InterPro" id="IPR010730">
    <property type="entry name" value="HET"/>
</dbReference>
<evidence type="ECO:0000313" key="3">
    <source>
        <dbReference type="EMBL" id="GAP89787.2"/>
    </source>
</evidence>
<dbReference type="Pfam" id="PF26639">
    <property type="entry name" value="Het-6_barrel"/>
    <property type="match status" value="1"/>
</dbReference>
<reference evidence="3" key="1">
    <citation type="submission" date="2016-03" db="EMBL/GenBank/DDBJ databases">
        <title>Draft genome sequence of Rosellinia necatrix.</title>
        <authorList>
            <person name="Kanematsu S."/>
        </authorList>
    </citation>
    <scope>NUCLEOTIDE SEQUENCE [LARGE SCALE GENOMIC DNA]</scope>
    <source>
        <strain evidence="3">W97</strain>
    </source>
</reference>
<dbReference type="OrthoDB" id="4476201at2759"/>
<evidence type="ECO:0000259" key="2">
    <source>
        <dbReference type="Pfam" id="PF06985"/>
    </source>
</evidence>
<evidence type="ECO:0000256" key="1">
    <source>
        <dbReference type="SAM" id="MobiDB-lite"/>
    </source>
</evidence>
<dbReference type="PANTHER" id="PTHR24148">
    <property type="entry name" value="ANKYRIN REPEAT DOMAIN-CONTAINING PROTEIN 39 HOMOLOG-RELATED"/>
    <property type="match status" value="1"/>
</dbReference>